<dbReference type="NCBIfam" id="TIGR04474">
    <property type="entry name" value="tcm_partner"/>
    <property type="match status" value="1"/>
</dbReference>
<keyword evidence="1" id="KW-0808">Transferase</keyword>
<name>A0A1H6F6X3_9GAMM</name>
<dbReference type="OrthoDB" id="7838592at2"/>
<protein>
    <submittedName>
        <fullName evidence="1">Ribosomal RNA large subunit methyltransferase J</fullName>
        <ecNumber evidence="1">2.1.1.266</ecNumber>
    </submittedName>
</protein>
<keyword evidence="2" id="KW-1185">Reference proteome</keyword>
<dbReference type="EMBL" id="FMSV02000097">
    <property type="protein sequence ID" value="SEH04735.1"/>
    <property type="molecule type" value="Genomic_DNA"/>
</dbReference>
<accession>A0A1H6F6X3</accession>
<evidence type="ECO:0000313" key="2">
    <source>
        <dbReference type="Proteomes" id="UP000236724"/>
    </source>
</evidence>
<evidence type="ECO:0000313" key="1">
    <source>
        <dbReference type="EMBL" id="SEH04735.1"/>
    </source>
</evidence>
<keyword evidence="1" id="KW-0489">Methyltransferase</keyword>
<dbReference type="InterPro" id="IPR029063">
    <property type="entry name" value="SAM-dependent_MTases_sf"/>
</dbReference>
<organism evidence="1 2">
    <name type="scientific">Candidatus Venteria ishoeyi</name>
    <dbReference type="NCBI Taxonomy" id="1899563"/>
    <lineage>
        <taxon>Bacteria</taxon>
        <taxon>Pseudomonadati</taxon>
        <taxon>Pseudomonadota</taxon>
        <taxon>Gammaproteobacteria</taxon>
        <taxon>Thiotrichales</taxon>
        <taxon>Thiotrichaceae</taxon>
        <taxon>Venteria</taxon>
    </lineage>
</organism>
<reference evidence="1 2" key="1">
    <citation type="submission" date="2016-10" db="EMBL/GenBank/DDBJ databases">
        <authorList>
            <person name="de Groot N.N."/>
        </authorList>
    </citation>
    <scope>NUCLEOTIDE SEQUENCE [LARGE SCALE GENOMIC DNA]</scope>
    <source>
        <strain evidence="1">MBHS1</strain>
    </source>
</reference>
<dbReference type="Gene3D" id="3.40.50.150">
    <property type="entry name" value="Vaccinia Virus protein VP39"/>
    <property type="match status" value="1"/>
</dbReference>
<dbReference type="InterPro" id="IPR031009">
    <property type="entry name" value="Tcm_partner"/>
</dbReference>
<dbReference type="Proteomes" id="UP000236724">
    <property type="component" value="Unassembled WGS sequence"/>
</dbReference>
<sequence length="286" mass="32831">MTEHNFGGAWTEIKLTVLKKYLNFYTKALKNMGFKLYYIDAFAGTGDRIENIPAAPIFGKEESKKIYSGSAQIALSTEPLFDAYLFIEKDKERVAELEGLVQRFDGKRVVKIKQDDANIVIQEMCAQPQWYNKPIRGVIFLDPYGLQVEWSTLEAIAKTKALDVWFLFPLSGVNRQASLDHEKMESYKKKRLTRMFGTGDWENYFYKTKTENDLFGSTEKTERINIQEIENWVTKRLKDCFPYVSKPLPLPSTGSQFFSLFFCVSNPDGKAIGLATKAANHILKHL</sequence>
<dbReference type="EC" id="2.1.1.266" evidence="1"/>
<dbReference type="GO" id="GO:0036307">
    <property type="term" value="F:23S rRNA (adenine(2030)-N(6))-methyltransferase activity"/>
    <property type="evidence" value="ECO:0007669"/>
    <property type="project" value="UniProtKB-EC"/>
</dbReference>
<dbReference type="RefSeq" id="WP_103918773.1">
    <property type="nucleotide sequence ID" value="NZ_FMSV02000097.1"/>
</dbReference>
<dbReference type="AlphaFoldDB" id="A0A1H6F6X3"/>
<gene>
    <name evidence="1" type="primary">rlmJ</name>
    <name evidence="1" type="ORF">MBHS_00586</name>
</gene>
<proteinExistence type="predicted"/>